<dbReference type="Proteomes" id="UP001149400">
    <property type="component" value="Unassembled WGS sequence"/>
</dbReference>
<comment type="caution">
    <text evidence="2">The sequence shown here is derived from an EMBL/GenBank/DDBJ whole genome shotgun (WGS) entry which is preliminary data.</text>
</comment>
<evidence type="ECO:0000313" key="2">
    <source>
        <dbReference type="EMBL" id="MDD1794658.1"/>
    </source>
</evidence>
<reference evidence="2" key="1">
    <citation type="submission" date="2021-12" db="EMBL/GenBank/DDBJ databases">
        <title>Enterovibrio ZSDZ35 sp. nov. and Enterovibrio ZSDZ42 sp. nov., isolated from coastal seawater in Qingdao.</title>
        <authorList>
            <person name="Zhang P."/>
        </authorList>
    </citation>
    <scope>NUCLEOTIDE SEQUENCE</scope>
    <source>
        <strain evidence="2">ZSDZ42</strain>
    </source>
</reference>
<name>A0ABT5R310_9GAMM</name>
<keyword evidence="1" id="KW-0812">Transmembrane</keyword>
<dbReference type="EMBL" id="JAJUBC010000019">
    <property type="protein sequence ID" value="MDD1794658.1"/>
    <property type="molecule type" value="Genomic_DNA"/>
</dbReference>
<dbReference type="RefSeq" id="WP_274165483.1">
    <property type="nucleotide sequence ID" value="NZ_JAJUBC010000019.1"/>
</dbReference>
<feature type="transmembrane region" description="Helical" evidence="1">
    <location>
        <begin position="108"/>
        <end position="132"/>
    </location>
</feature>
<evidence type="ECO:0000256" key="1">
    <source>
        <dbReference type="SAM" id="Phobius"/>
    </source>
</evidence>
<evidence type="ECO:0000313" key="3">
    <source>
        <dbReference type="Proteomes" id="UP001149400"/>
    </source>
</evidence>
<dbReference type="Pfam" id="PF20398">
    <property type="entry name" value="DUF6691"/>
    <property type="match status" value="1"/>
</dbReference>
<keyword evidence="1" id="KW-1133">Transmembrane helix</keyword>
<keyword evidence="1" id="KW-0472">Membrane</keyword>
<feature type="transmembrane region" description="Helical" evidence="1">
    <location>
        <begin position="42"/>
        <end position="61"/>
    </location>
</feature>
<dbReference type="InterPro" id="IPR046513">
    <property type="entry name" value="DUF6691"/>
</dbReference>
<proteinExistence type="predicted"/>
<protein>
    <submittedName>
        <fullName evidence="2">YeeE/YedE family protein</fullName>
    </submittedName>
</protein>
<sequence>MFNHAIALFSGLLFGLGMMISGMVNPANVIGFLDIFGQWNPNLAFVMGGALLVFMPGYFFLVRKQAKPLLADTFCVNESTALDAKLISGAALFGVGWGLVGICPGPAITALGSGSSIVFLFVLSAVIGMYFVNVITTKPSPSSLPAHH</sequence>
<keyword evidence="3" id="KW-1185">Reference proteome</keyword>
<feature type="transmembrane region" description="Helical" evidence="1">
    <location>
        <begin position="82"/>
        <end position="102"/>
    </location>
</feature>
<organism evidence="2 3">
    <name type="scientific">Enterovibrio gelatinilyticus</name>
    <dbReference type="NCBI Taxonomy" id="2899819"/>
    <lineage>
        <taxon>Bacteria</taxon>
        <taxon>Pseudomonadati</taxon>
        <taxon>Pseudomonadota</taxon>
        <taxon>Gammaproteobacteria</taxon>
        <taxon>Vibrionales</taxon>
        <taxon>Vibrionaceae</taxon>
        <taxon>Enterovibrio</taxon>
    </lineage>
</organism>
<gene>
    <name evidence="2" type="ORF">LRP50_16105</name>
</gene>
<accession>A0ABT5R310</accession>